<keyword evidence="7" id="KW-0732">Signal</keyword>
<reference evidence="9" key="1">
    <citation type="submission" date="2022-02" db="EMBL/GenBank/DDBJ databases">
        <title>Corynebacterium sp. from urogenital microbiome.</title>
        <authorList>
            <person name="Cappelli E.A."/>
            <person name="Ribeiro T.G."/>
            <person name="Peixe L."/>
        </authorList>
    </citation>
    <scope>NUCLEOTIDE SEQUENCE</scope>
    <source>
        <strain evidence="9">C8Ua_174</strain>
    </source>
</reference>
<evidence type="ECO:0000256" key="2">
    <source>
        <dbReference type="ARBA" id="ARBA00022670"/>
    </source>
</evidence>
<dbReference type="RefSeq" id="WP_034986480.1">
    <property type="nucleotide sequence ID" value="NZ_JAKMUT010000006.1"/>
</dbReference>
<dbReference type="Gene3D" id="6.10.250.3150">
    <property type="match status" value="1"/>
</dbReference>
<keyword evidence="4" id="KW-0788">Thiol protease</keyword>
<keyword evidence="5" id="KW-0175">Coiled coil</keyword>
<dbReference type="EMBL" id="JAKMUT010000006">
    <property type="protein sequence ID" value="MCZ9289994.1"/>
    <property type="molecule type" value="Genomic_DNA"/>
</dbReference>
<gene>
    <name evidence="9" type="ORF">L8V00_07235</name>
</gene>
<evidence type="ECO:0000313" key="9">
    <source>
        <dbReference type="EMBL" id="MCZ9289994.1"/>
    </source>
</evidence>
<dbReference type="InterPro" id="IPR000064">
    <property type="entry name" value="NLP_P60_dom"/>
</dbReference>
<evidence type="ECO:0000256" key="1">
    <source>
        <dbReference type="ARBA" id="ARBA00007074"/>
    </source>
</evidence>
<organism evidence="9 10">
    <name type="scientific">Corynebacterium evansiae</name>
    <dbReference type="NCBI Taxonomy" id="2913499"/>
    <lineage>
        <taxon>Bacteria</taxon>
        <taxon>Bacillati</taxon>
        <taxon>Actinomycetota</taxon>
        <taxon>Actinomycetes</taxon>
        <taxon>Mycobacteriales</taxon>
        <taxon>Corynebacteriaceae</taxon>
        <taxon>Corynebacterium</taxon>
    </lineage>
</organism>
<evidence type="ECO:0000259" key="8">
    <source>
        <dbReference type="PROSITE" id="PS51935"/>
    </source>
</evidence>
<dbReference type="GO" id="GO:0008234">
    <property type="term" value="F:cysteine-type peptidase activity"/>
    <property type="evidence" value="ECO:0007669"/>
    <property type="project" value="UniProtKB-KW"/>
</dbReference>
<proteinExistence type="inferred from homology"/>
<feature type="compositionally biased region" description="Low complexity" evidence="6">
    <location>
        <begin position="37"/>
        <end position="52"/>
    </location>
</feature>
<dbReference type="PANTHER" id="PTHR47359">
    <property type="entry name" value="PEPTIDOGLYCAN DL-ENDOPEPTIDASE CWLO"/>
    <property type="match status" value="1"/>
</dbReference>
<evidence type="ECO:0000256" key="3">
    <source>
        <dbReference type="ARBA" id="ARBA00022801"/>
    </source>
</evidence>
<feature type="coiled-coil region" evidence="5">
    <location>
        <begin position="97"/>
        <end position="145"/>
    </location>
</feature>
<comment type="similarity">
    <text evidence="1">Belongs to the peptidase C40 family.</text>
</comment>
<feature type="signal peptide" evidence="7">
    <location>
        <begin position="1"/>
        <end position="39"/>
    </location>
</feature>
<keyword evidence="3" id="KW-0378">Hydrolase</keyword>
<comment type="caution">
    <text evidence="9">The sequence shown here is derived from an EMBL/GenBank/DDBJ whole genome shotgun (WGS) entry which is preliminary data.</text>
</comment>
<evidence type="ECO:0000256" key="4">
    <source>
        <dbReference type="ARBA" id="ARBA00022807"/>
    </source>
</evidence>
<keyword evidence="10" id="KW-1185">Reference proteome</keyword>
<evidence type="ECO:0000256" key="5">
    <source>
        <dbReference type="SAM" id="Coils"/>
    </source>
</evidence>
<dbReference type="Pfam" id="PF00877">
    <property type="entry name" value="NLPC_P60"/>
    <property type="match status" value="1"/>
</dbReference>
<dbReference type="InterPro" id="IPR038765">
    <property type="entry name" value="Papain-like_cys_pep_sf"/>
</dbReference>
<dbReference type="InterPro" id="IPR051794">
    <property type="entry name" value="PG_Endopeptidase_C40"/>
</dbReference>
<dbReference type="GO" id="GO:0006508">
    <property type="term" value="P:proteolysis"/>
    <property type="evidence" value="ECO:0007669"/>
    <property type="project" value="UniProtKB-KW"/>
</dbReference>
<feature type="chain" id="PRO_5040848905" evidence="7">
    <location>
        <begin position="40"/>
        <end position="400"/>
    </location>
</feature>
<dbReference type="Gene3D" id="3.90.1720.10">
    <property type="entry name" value="endopeptidase domain like (from Nostoc punctiforme)"/>
    <property type="match status" value="1"/>
</dbReference>
<dbReference type="SUPFAM" id="SSF54001">
    <property type="entry name" value="Cysteine proteinases"/>
    <property type="match status" value="1"/>
</dbReference>
<dbReference type="PANTHER" id="PTHR47359:SF3">
    <property type="entry name" value="NLP_P60 DOMAIN-CONTAINING PROTEIN-RELATED"/>
    <property type="match status" value="1"/>
</dbReference>
<dbReference type="AlphaFoldDB" id="A0A9X3LM77"/>
<evidence type="ECO:0000256" key="6">
    <source>
        <dbReference type="SAM" id="MobiDB-lite"/>
    </source>
</evidence>
<feature type="coiled-coil region" evidence="5">
    <location>
        <begin position="192"/>
        <end position="247"/>
    </location>
</feature>
<dbReference type="Proteomes" id="UP001146469">
    <property type="component" value="Unassembled WGS sequence"/>
</dbReference>
<dbReference type="PROSITE" id="PS51935">
    <property type="entry name" value="NLPC_P60"/>
    <property type="match status" value="1"/>
</dbReference>
<protein>
    <submittedName>
        <fullName evidence="9">NlpC/P60 family protein</fullName>
    </submittedName>
</protein>
<accession>A0A9X3LM77</accession>
<keyword evidence="2" id="KW-0645">Protease</keyword>
<feature type="compositionally biased region" description="Basic and acidic residues" evidence="6">
    <location>
        <begin position="53"/>
        <end position="75"/>
    </location>
</feature>
<feature type="region of interest" description="Disordered" evidence="6">
    <location>
        <begin position="37"/>
        <end position="75"/>
    </location>
</feature>
<sequence length="400" mass="42879">MNVLSSSSRDRLVGTRTVAKAATAALLTLAVGASLPQAAADPQQEQQQGNPQQREEKKDDEKAEQKRADEIRRLLDAPIPEDVDGLLAHVDKISGFASETSDEVEQLKIDIDQAQGNLDKANKSAEDAQKKADKLNIDVEASRKNVSGVSKAMYRGATVDPVSAFVGSQGPQAAVERSSYLASIGDKRAETVTALTRQLKEAASEKNKASRSKATADFQLRTLNDRKKDLEERNDQLDALKDKVMKAVDGLSPEDRRRWVDRNGPIDVDVEQFLGDLKKKAGSDGPVNATGVVAAALSKLGAPYSWGATGPDAFDCSGLMFWAYQQEGKSIPRTSSAQIAGGQSVSINDLQPGDIVGYYPGVTHVGMYIGDGKIVHASDYGIPVQVVPVDSMPIQGAARY</sequence>
<evidence type="ECO:0000256" key="7">
    <source>
        <dbReference type="SAM" id="SignalP"/>
    </source>
</evidence>
<feature type="domain" description="NlpC/P60" evidence="8">
    <location>
        <begin position="286"/>
        <end position="400"/>
    </location>
</feature>
<name>A0A9X3LM77_9CORY</name>
<evidence type="ECO:0000313" key="10">
    <source>
        <dbReference type="Proteomes" id="UP001146469"/>
    </source>
</evidence>